<dbReference type="InterPro" id="IPR009959">
    <property type="entry name" value="Cyclase_SnoaL-like"/>
</dbReference>
<dbReference type="GO" id="GO:0030638">
    <property type="term" value="P:polyketide metabolic process"/>
    <property type="evidence" value="ECO:0007669"/>
    <property type="project" value="InterPro"/>
</dbReference>
<dbReference type="Proteomes" id="UP000617734">
    <property type="component" value="Unassembled WGS sequence"/>
</dbReference>
<accession>A0A919KTW8</accession>
<name>A0A919KTW8_9ACTN</name>
<organism evidence="1 2">
    <name type="scientific">Kitasatospora indigofera</name>
    <dbReference type="NCBI Taxonomy" id="67307"/>
    <lineage>
        <taxon>Bacteria</taxon>
        <taxon>Bacillati</taxon>
        <taxon>Actinomycetota</taxon>
        <taxon>Actinomycetes</taxon>
        <taxon>Kitasatosporales</taxon>
        <taxon>Streptomycetaceae</taxon>
        <taxon>Kitasatospora</taxon>
    </lineage>
</organism>
<evidence type="ECO:0008006" key="3">
    <source>
        <dbReference type="Google" id="ProtNLM"/>
    </source>
</evidence>
<evidence type="ECO:0000313" key="2">
    <source>
        <dbReference type="Proteomes" id="UP000617734"/>
    </source>
</evidence>
<proteinExistence type="predicted"/>
<dbReference type="Pfam" id="PF07366">
    <property type="entry name" value="SnoaL"/>
    <property type="match status" value="1"/>
</dbReference>
<protein>
    <recommendedName>
        <fullName evidence="3">SnoaL-like polyketide cyclase</fullName>
    </recommendedName>
</protein>
<dbReference type="InterPro" id="IPR032710">
    <property type="entry name" value="NTF2-like_dom_sf"/>
</dbReference>
<dbReference type="GeneID" id="95354070"/>
<comment type="caution">
    <text evidence="1">The sequence shown here is derived from an EMBL/GenBank/DDBJ whole genome shotgun (WGS) entry which is preliminary data.</text>
</comment>
<dbReference type="RefSeq" id="WP_190211922.1">
    <property type="nucleotide sequence ID" value="NZ_BNBO01000019.1"/>
</dbReference>
<keyword evidence="2" id="KW-1185">Reference proteome</keyword>
<dbReference type="AlphaFoldDB" id="A0A919KTW8"/>
<dbReference type="EMBL" id="BNBO01000019">
    <property type="protein sequence ID" value="GHH73030.1"/>
    <property type="molecule type" value="Genomic_DNA"/>
</dbReference>
<sequence length="148" mass="15869">MTTDPTHAEAHRIWEQWIALWNGDLAIGKELLADRITVHSPKLSDSIDPSLIGDRDSALALIGGVQGIAELTYTTEVGPVAEGAYLTGGWRFAGTYRGGLPEATAAPGTPVANRGIDILRIEQGRVVEWWSAAENLQLLFTLGLLHAG</sequence>
<reference evidence="1" key="2">
    <citation type="submission" date="2020-09" db="EMBL/GenBank/DDBJ databases">
        <authorList>
            <person name="Sun Q."/>
            <person name="Ohkuma M."/>
        </authorList>
    </citation>
    <scope>NUCLEOTIDE SEQUENCE</scope>
    <source>
        <strain evidence="1">JCM 4646</strain>
    </source>
</reference>
<evidence type="ECO:0000313" key="1">
    <source>
        <dbReference type="EMBL" id="GHH73030.1"/>
    </source>
</evidence>
<dbReference type="Gene3D" id="3.10.450.50">
    <property type="match status" value="1"/>
</dbReference>
<reference evidence="1" key="1">
    <citation type="journal article" date="2014" name="Int. J. Syst. Evol. Microbiol.">
        <title>Complete genome sequence of Corynebacterium casei LMG S-19264T (=DSM 44701T), isolated from a smear-ripened cheese.</title>
        <authorList>
            <consortium name="US DOE Joint Genome Institute (JGI-PGF)"/>
            <person name="Walter F."/>
            <person name="Albersmeier A."/>
            <person name="Kalinowski J."/>
            <person name="Ruckert C."/>
        </authorList>
    </citation>
    <scope>NUCLEOTIDE SEQUENCE</scope>
    <source>
        <strain evidence="1">JCM 4646</strain>
    </source>
</reference>
<dbReference type="SUPFAM" id="SSF54427">
    <property type="entry name" value="NTF2-like"/>
    <property type="match status" value="1"/>
</dbReference>
<gene>
    <name evidence="1" type="ORF">GCM10018781_36540</name>
</gene>